<dbReference type="FunFam" id="3.30.470.20:FF:000028">
    <property type="entry name" value="Methylcrotonoyl-CoA carboxylase subunit alpha, mitochondrial"/>
    <property type="match status" value="1"/>
</dbReference>
<dbReference type="InterPro" id="IPR005481">
    <property type="entry name" value="BC-like_N"/>
</dbReference>
<dbReference type="InterPro" id="IPR005479">
    <property type="entry name" value="CPAse_ATP-bd"/>
</dbReference>
<evidence type="ECO:0000259" key="6">
    <source>
        <dbReference type="PROSITE" id="PS50975"/>
    </source>
</evidence>
<keyword evidence="4" id="KW-0092">Biotin</keyword>
<dbReference type="PROSITE" id="PS50975">
    <property type="entry name" value="ATP_GRASP"/>
    <property type="match status" value="1"/>
</dbReference>
<keyword evidence="1 8" id="KW-0436">Ligase</keyword>
<dbReference type="NCBIfam" id="NF006367">
    <property type="entry name" value="PRK08591.1"/>
    <property type="match status" value="1"/>
</dbReference>
<dbReference type="STRING" id="644282.Deba_3254"/>
<dbReference type="GO" id="GO:0046872">
    <property type="term" value="F:metal ion binding"/>
    <property type="evidence" value="ECO:0007669"/>
    <property type="project" value="InterPro"/>
</dbReference>
<feature type="domain" description="ATP-grasp" evidence="6">
    <location>
        <begin position="120"/>
        <end position="318"/>
    </location>
</feature>
<dbReference type="Pfam" id="PF00289">
    <property type="entry name" value="Biotin_carb_N"/>
    <property type="match status" value="1"/>
</dbReference>
<dbReference type="GO" id="GO:0004736">
    <property type="term" value="F:pyruvate carboxylase activity"/>
    <property type="evidence" value="ECO:0007669"/>
    <property type="project" value="UniProtKB-EC"/>
</dbReference>
<evidence type="ECO:0000313" key="9">
    <source>
        <dbReference type="Proteomes" id="UP000009047"/>
    </source>
</evidence>
<dbReference type="SUPFAM" id="SSF56059">
    <property type="entry name" value="Glutathione synthetase ATP-binding domain-like"/>
    <property type="match status" value="1"/>
</dbReference>
<dbReference type="PANTHER" id="PTHR18866">
    <property type="entry name" value="CARBOXYLASE:PYRUVATE/ACETYL-COA/PROPIONYL-COA CARBOXYLASE"/>
    <property type="match status" value="1"/>
</dbReference>
<keyword evidence="9" id="KW-1185">Reference proteome</keyword>
<name>E1QM22_DESB2</name>
<dbReference type="OrthoDB" id="9769961at2"/>
<evidence type="ECO:0000256" key="4">
    <source>
        <dbReference type="ARBA" id="ARBA00023267"/>
    </source>
</evidence>
<dbReference type="InterPro" id="IPR005482">
    <property type="entry name" value="Biotin_COase_C"/>
</dbReference>
<dbReference type="AlphaFoldDB" id="E1QM22"/>
<dbReference type="GO" id="GO:0005524">
    <property type="term" value="F:ATP binding"/>
    <property type="evidence" value="ECO:0007669"/>
    <property type="project" value="UniProtKB-UniRule"/>
</dbReference>
<dbReference type="EMBL" id="CP002085">
    <property type="protein sequence ID" value="ADK86607.1"/>
    <property type="molecule type" value="Genomic_DNA"/>
</dbReference>
<protein>
    <submittedName>
        <fullName evidence="8">Carbamoyl-phosphate synthase L chain ATP-binding protein</fullName>
        <ecNumber evidence="8">6.4.1.1</ecNumber>
    </submittedName>
</protein>
<dbReference type="InterPro" id="IPR011761">
    <property type="entry name" value="ATP-grasp"/>
</dbReference>
<keyword evidence="2 5" id="KW-0547">Nucleotide-binding</keyword>
<dbReference type="eggNOG" id="COG0439">
    <property type="taxonomic scope" value="Bacteria"/>
</dbReference>
<feature type="domain" description="Biotin carboxylation" evidence="7">
    <location>
        <begin position="1"/>
        <end position="447"/>
    </location>
</feature>
<dbReference type="SMART" id="SM00878">
    <property type="entry name" value="Biotin_carb_C"/>
    <property type="match status" value="1"/>
</dbReference>
<dbReference type="InterPro" id="IPR011764">
    <property type="entry name" value="Biotin_carboxylation_dom"/>
</dbReference>
<dbReference type="PANTHER" id="PTHR18866:SF33">
    <property type="entry name" value="METHYLCROTONOYL-COA CARBOXYLASE SUBUNIT ALPHA, MITOCHONDRIAL-RELATED"/>
    <property type="match status" value="1"/>
</dbReference>
<dbReference type="Pfam" id="PF02785">
    <property type="entry name" value="Biotin_carb_C"/>
    <property type="match status" value="1"/>
</dbReference>
<organism evidence="8 9">
    <name type="scientific">Desulfarculus baarsii (strain ATCC 33931 / DSM 2075 / LMG 7858 / VKM B-1802 / 2st14)</name>
    <dbReference type="NCBI Taxonomy" id="644282"/>
    <lineage>
        <taxon>Bacteria</taxon>
        <taxon>Pseudomonadati</taxon>
        <taxon>Thermodesulfobacteriota</taxon>
        <taxon>Desulfarculia</taxon>
        <taxon>Desulfarculales</taxon>
        <taxon>Desulfarculaceae</taxon>
        <taxon>Desulfarculus</taxon>
    </lineage>
</organism>
<keyword evidence="3 5" id="KW-0067">ATP-binding</keyword>
<dbReference type="InterPro" id="IPR050856">
    <property type="entry name" value="Biotin_carboxylase_complex"/>
</dbReference>
<reference evidence="8 9" key="1">
    <citation type="journal article" date="2010" name="Stand. Genomic Sci.">
        <title>Complete genome sequence of Desulfarculus baarsii type strain (2st14).</title>
        <authorList>
            <person name="Sun H."/>
            <person name="Spring S."/>
            <person name="Lapidus A."/>
            <person name="Davenport K."/>
            <person name="Del Rio T.G."/>
            <person name="Tice H."/>
            <person name="Nolan M."/>
            <person name="Copeland A."/>
            <person name="Cheng J.F."/>
            <person name="Lucas S."/>
            <person name="Tapia R."/>
            <person name="Goodwin L."/>
            <person name="Pitluck S."/>
            <person name="Ivanova N."/>
            <person name="Pagani I."/>
            <person name="Mavromatis K."/>
            <person name="Ovchinnikova G."/>
            <person name="Pati A."/>
            <person name="Chen A."/>
            <person name="Palaniappan K."/>
            <person name="Hauser L."/>
            <person name="Chang Y.J."/>
            <person name="Jeffries C.D."/>
            <person name="Detter J.C."/>
            <person name="Han C."/>
            <person name="Rohde M."/>
            <person name="Brambilla E."/>
            <person name="Goker M."/>
            <person name="Woyke T."/>
            <person name="Bristow J."/>
            <person name="Eisen J.A."/>
            <person name="Markowitz V."/>
            <person name="Hugenholtz P."/>
            <person name="Kyrpides N.C."/>
            <person name="Klenk H.P."/>
            <person name="Land M."/>
        </authorList>
    </citation>
    <scope>NUCLEOTIDE SEQUENCE [LARGE SCALE GENOMIC DNA]</scope>
    <source>
        <strain evidence="9">ATCC 33931 / DSM 2075 / LMG 7858 / VKM B-1802 / 2st14</strain>
    </source>
</reference>
<dbReference type="PROSITE" id="PS50979">
    <property type="entry name" value="BC"/>
    <property type="match status" value="1"/>
</dbReference>
<gene>
    <name evidence="8" type="ordered locus">Deba_3254</name>
</gene>
<dbReference type="Proteomes" id="UP000009047">
    <property type="component" value="Chromosome"/>
</dbReference>
<dbReference type="FunFam" id="3.40.50.20:FF:000010">
    <property type="entry name" value="Propionyl-CoA carboxylase subunit alpha"/>
    <property type="match status" value="1"/>
</dbReference>
<dbReference type="SUPFAM" id="SSF51246">
    <property type="entry name" value="Rudiment single hybrid motif"/>
    <property type="match status" value="1"/>
</dbReference>
<dbReference type="InterPro" id="IPR011054">
    <property type="entry name" value="Rudment_hybrid_motif"/>
</dbReference>
<evidence type="ECO:0000259" key="7">
    <source>
        <dbReference type="PROSITE" id="PS50979"/>
    </source>
</evidence>
<dbReference type="HOGENOM" id="CLU_000395_3_2_7"/>
<proteinExistence type="predicted"/>
<accession>E1QM22</accession>
<evidence type="ECO:0000313" key="8">
    <source>
        <dbReference type="EMBL" id="ADK86607.1"/>
    </source>
</evidence>
<dbReference type="RefSeq" id="WP_013260043.1">
    <property type="nucleotide sequence ID" value="NC_014365.1"/>
</dbReference>
<dbReference type="Gene3D" id="3.30.470.20">
    <property type="entry name" value="ATP-grasp fold, B domain"/>
    <property type="match status" value="1"/>
</dbReference>
<dbReference type="InterPro" id="IPR016185">
    <property type="entry name" value="PreATP-grasp_dom_sf"/>
</dbReference>
<dbReference type="SUPFAM" id="SSF52440">
    <property type="entry name" value="PreATP-grasp domain"/>
    <property type="match status" value="1"/>
</dbReference>
<evidence type="ECO:0000256" key="2">
    <source>
        <dbReference type="ARBA" id="ARBA00022741"/>
    </source>
</evidence>
<evidence type="ECO:0000256" key="3">
    <source>
        <dbReference type="ARBA" id="ARBA00022840"/>
    </source>
</evidence>
<evidence type="ECO:0000256" key="5">
    <source>
        <dbReference type="PROSITE-ProRule" id="PRU00409"/>
    </source>
</evidence>
<dbReference type="FunFam" id="3.30.1490.20:FF:000003">
    <property type="entry name" value="acetyl-CoA carboxylase isoform X1"/>
    <property type="match status" value="1"/>
</dbReference>
<sequence>MFKKVLIANRGEIAVRVMRSCREMGLGTVAVYSDVDAHALHVLEADEAVCLGQAEPAASYLNIAKIIEAAKQTGAEAIHPGYGFLAENAHFATACAKAGLVFIGPSPRVIEELGSKTRARQIMEKAGVPLIPGMLEPTMDADVLLAEAQRMGYPVLIKAVAGGGGKGMRMVAKAEEMREACASACGEAQKAFGDGNVYLEKNLIQPRHVEIQILADSHGNVVHLFERECSIQRRHQKIVEETPSVALTPETRQAMGRAAVAAAKAAGYVGAGTVEFLLDHDGRSFYFLEVNTRLQVEHPITELTTGVDLVRLQVEIAAGAALPFGQDDLAQRGHAIECRVYAEDPEADFFPSPGRLLVHREPKGPGVRNDCGVYEGFEVPMDYDPILAKLVTHGRTREEARQRMIRALQNYVVLGVKTSIGFLTDVLASEPFIAGQTYTDFIPRHFAGWRQSADDLELAALAYAAGESSQTNVASGPGKAAGWPTPWQTLGGWRL</sequence>
<dbReference type="EC" id="6.4.1.1" evidence="8"/>
<evidence type="ECO:0000256" key="1">
    <source>
        <dbReference type="ARBA" id="ARBA00022598"/>
    </source>
</evidence>
<dbReference type="Pfam" id="PF02786">
    <property type="entry name" value="CPSase_L_D2"/>
    <property type="match status" value="1"/>
</dbReference>
<dbReference type="PROSITE" id="PS00867">
    <property type="entry name" value="CPSASE_2"/>
    <property type="match status" value="1"/>
</dbReference>
<dbReference type="KEGG" id="dbr:Deba_3254"/>